<dbReference type="PANTHER" id="PTHR23132">
    <property type="entry name" value="D-ALANINE--D-ALANINE LIGASE"/>
    <property type="match status" value="1"/>
</dbReference>
<dbReference type="SUPFAM" id="SSF56059">
    <property type="entry name" value="Glutathione synthetase ATP-binding domain-like"/>
    <property type="match status" value="1"/>
</dbReference>
<evidence type="ECO:0000313" key="9">
    <source>
        <dbReference type="Proteomes" id="UP001156218"/>
    </source>
</evidence>
<evidence type="ECO:0000313" key="4">
    <source>
        <dbReference type="EMBL" id="KAB4448720.1"/>
    </source>
</evidence>
<dbReference type="PROSITE" id="PS50975">
    <property type="entry name" value="ATP_GRASP"/>
    <property type="match status" value="1"/>
</dbReference>
<dbReference type="InterPro" id="IPR013815">
    <property type="entry name" value="ATP_grasp_subdomain_1"/>
</dbReference>
<dbReference type="RefSeq" id="WP_055229396.1">
    <property type="nucleotide sequence ID" value="NZ_CAXSMB010000027.1"/>
</dbReference>
<dbReference type="InterPro" id="IPR011761">
    <property type="entry name" value="ATP-grasp"/>
</dbReference>
<dbReference type="InterPro" id="IPR003806">
    <property type="entry name" value="ATP-grasp_PylC-type"/>
</dbReference>
<dbReference type="Proteomes" id="UP001162960">
    <property type="component" value="Chromosome"/>
</dbReference>
<evidence type="ECO:0000313" key="7">
    <source>
        <dbReference type="EMBL" id="UYU91998.1"/>
    </source>
</evidence>
<feature type="domain" description="ATP-grasp" evidence="3">
    <location>
        <begin position="122"/>
        <end position="308"/>
    </location>
</feature>
<dbReference type="Gene3D" id="3.30.470.20">
    <property type="entry name" value="ATP-grasp fold, B domain"/>
    <property type="match status" value="1"/>
</dbReference>
<dbReference type="EMBL" id="CP083680">
    <property type="protein sequence ID" value="UYU68692.1"/>
    <property type="molecule type" value="Genomic_DNA"/>
</dbReference>
<organism evidence="4 8">
    <name type="scientific">Bacteroides thetaiotaomicron</name>
    <dbReference type="NCBI Taxonomy" id="818"/>
    <lineage>
        <taxon>Bacteria</taxon>
        <taxon>Pseudomonadati</taxon>
        <taxon>Bacteroidota</taxon>
        <taxon>Bacteroidia</taxon>
        <taxon>Bacteroidales</taxon>
        <taxon>Bacteroidaceae</taxon>
        <taxon>Bacteroides</taxon>
    </lineage>
</organism>
<reference evidence="4 8" key="1">
    <citation type="journal article" date="2019" name="Nat. Med.">
        <title>A library of human gut bacterial isolates paired with longitudinal multiomics data enables mechanistic microbiome research.</title>
        <authorList>
            <person name="Poyet M."/>
            <person name="Groussin M."/>
            <person name="Gibbons S.M."/>
            <person name="Avila-Pacheco J."/>
            <person name="Jiang X."/>
            <person name="Kearney S.M."/>
            <person name="Perrotta A.R."/>
            <person name="Berdy B."/>
            <person name="Zhao S."/>
            <person name="Lieberman T.D."/>
            <person name="Swanson P.K."/>
            <person name="Smith M."/>
            <person name="Roesemann S."/>
            <person name="Alexander J.E."/>
            <person name="Rich S.A."/>
            <person name="Livny J."/>
            <person name="Vlamakis H."/>
            <person name="Clish C."/>
            <person name="Bullock K."/>
            <person name="Deik A."/>
            <person name="Scott J."/>
            <person name="Pierce K.A."/>
            <person name="Xavier R.J."/>
            <person name="Alm E.J."/>
        </authorList>
    </citation>
    <scope>NUCLEOTIDE SEQUENCE [LARGE SCALE GENOMIC DNA]</scope>
    <source>
        <strain evidence="4 8">BIOML-A165</strain>
    </source>
</reference>
<dbReference type="Proteomes" id="UP001156218">
    <property type="component" value="Chromosome"/>
</dbReference>
<dbReference type="Proteomes" id="UP000460317">
    <property type="component" value="Unassembled WGS sequence"/>
</dbReference>
<dbReference type="Pfam" id="PF02655">
    <property type="entry name" value="ATP-grasp_3"/>
    <property type="match status" value="1"/>
</dbReference>
<evidence type="ECO:0000259" key="3">
    <source>
        <dbReference type="PROSITE" id="PS50975"/>
    </source>
</evidence>
<dbReference type="PANTHER" id="PTHR23132:SF23">
    <property type="entry name" value="D-ALANINE--D-ALANINE LIGASE B"/>
    <property type="match status" value="1"/>
</dbReference>
<dbReference type="GO" id="GO:0008716">
    <property type="term" value="F:D-alanine-D-alanine ligase activity"/>
    <property type="evidence" value="ECO:0007669"/>
    <property type="project" value="TreeGrafter"/>
</dbReference>
<evidence type="ECO:0000313" key="8">
    <source>
        <dbReference type="Proteomes" id="UP000460317"/>
    </source>
</evidence>
<reference evidence="5 9" key="2">
    <citation type="submission" date="2021-06" db="EMBL/GenBank/DDBJ databases">
        <title>Interrogation of the integrated mobile genetic elements in gut-associated Bacteroides with a consensus prediction approach.</title>
        <authorList>
            <person name="Campbell D.E."/>
            <person name="Leigh J.R."/>
            <person name="Kim T."/>
            <person name="England W."/>
            <person name="Whitaker R.J."/>
            <person name="Degnan P.H."/>
        </authorList>
    </citation>
    <scope>NUCLEOTIDE SEQUENCE</scope>
    <source>
        <strain evidence="7">VPI-3443</strain>
        <strain evidence="6">VPI-BTDOT2</strain>
        <strain evidence="5 9">WAL8669</strain>
    </source>
</reference>
<dbReference type="Proteomes" id="UP001156216">
    <property type="component" value="Chromosome"/>
</dbReference>
<keyword evidence="2" id="KW-0547">Nucleotide-binding</keyword>
<keyword evidence="2" id="KW-0067">ATP-binding</keyword>
<protein>
    <submittedName>
        <fullName evidence="4">ATP-grasp domain-containing protein</fullName>
    </submittedName>
</protein>
<evidence type="ECO:0000256" key="1">
    <source>
        <dbReference type="ARBA" id="ARBA00022723"/>
    </source>
</evidence>
<accession>A0A412GE08</accession>
<dbReference type="EMBL" id="CP083681">
    <property type="protein sequence ID" value="UYU73977.1"/>
    <property type="molecule type" value="Genomic_DNA"/>
</dbReference>
<gene>
    <name evidence="4" type="ORF">GAN93_21480</name>
    <name evidence="6" type="ORF">KQP59_13050</name>
    <name evidence="5" type="ORF">KQP68_10625</name>
    <name evidence="7" type="ORF">KQP74_05000</name>
</gene>
<dbReference type="GO" id="GO:0005524">
    <property type="term" value="F:ATP binding"/>
    <property type="evidence" value="ECO:0007669"/>
    <property type="project" value="UniProtKB-UniRule"/>
</dbReference>
<evidence type="ECO:0000256" key="2">
    <source>
        <dbReference type="PROSITE-ProRule" id="PRU00409"/>
    </source>
</evidence>
<keyword evidence="1" id="KW-0479">Metal-binding</keyword>
<dbReference type="AlphaFoldDB" id="A0A412GE08"/>
<proteinExistence type="predicted"/>
<sequence length="385" mass="44323">MKDYNDIKVLLIEGRARQVLPMAKSLRALGCEVTTYNGSKLDPGYASKYPHRKLLAYCNAHDPDGSYRAIRKELEAYHYDLVIPMNDDVAIILAQHKEDLKGLTVIAVEDWETFQMASDKLKTMLVCMQHDLPCPLSFTDKQDYLANKDKVKFPVVVKPRTGCAAVGFHVAQDEQDLIGYYDKAEQKYGKMLIQEYIPQDGLQYKCEMFIDRNGEMKGVCVFAKVRWYPIDGGSSTLNETIDRPDIVADCQKLLQEIGWRGYADIDLIEDTRDGKAKIMEINPRITGSVKICFEAGVNFSQLIVDDSLGKEVKPQFEVAHKYLRYMHMDVLWFLKSPNRFKCKPSWFSFKNTTDQIFSWADLWVFFAFTFQGFAKLSKDKKKREV</sequence>
<dbReference type="Gene3D" id="3.30.1490.20">
    <property type="entry name" value="ATP-grasp fold, A domain"/>
    <property type="match status" value="1"/>
</dbReference>
<evidence type="ECO:0000313" key="6">
    <source>
        <dbReference type="EMBL" id="UYU73977.1"/>
    </source>
</evidence>
<name>A0A412GE08_BACT4</name>
<dbReference type="GO" id="GO:0046872">
    <property type="term" value="F:metal ion binding"/>
    <property type="evidence" value="ECO:0007669"/>
    <property type="project" value="UniProtKB-KW"/>
</dbReference>
<dbReference type="EMBL" id="CP083685">
    <property type="protein sequence ID" value="UYU91998.1"/>
    <property type="molecule type" value="Genomic_DNA"/>
</dbReference>
<evidence type="ECO:0000313" key="5">
    <source>
        <dbReference type="EMBL" id="UYU68692.1"/>
    </source>
</evidence>
<dbReference type="EMBL" id="WCSB01000027">
    <property type="protein sequence ID" value="KAB4448720.1"/>
    <property type="molecule type" value="Genomic_DNA"/>
</dbReference>